<keyword evidence="2" id="KW-1185">Reference proteome</keyword>
<organism evidence="1 2">
    <name type="scientific">Brachionus plicatilis</name>
    <name type="common">Marine rotifer</name>
    <name type="synonym">Brachionus muelleri</name>
    <dbReference type="NCBI Taxonomy" id="10195"/>
    <lineage>
        <taxon>Eukaryota</taxon>
        <taxon>Metazoa</taxon>
        <taxon>Spiralia</taxon>
        <taxon>Gnathifera</taxon>
        <taxon>Rotifera</taxon>
        <taxon>Eurotatoria</taxon>
        <taxon>Monogononta</taxon>
        <taxon>Pseudotrocha</taxon>
        <taxon>Ploima</taxon>
        <taxon>Brachionidae</taxon>
        <taxon>Brachionus</taxon>
    </lineage>
</organism>
<proteinExistence type="predicted"/>
<gene>
    <name evidence="1" type="ORF">BpHYR1_038893</name>
</gene>
<dbReference type="AlphaFoldDB" id="A0A3M7P7B9"/>
<dbReference type="Proteomes" id="UP000276133">
    <property type="component" value="Unassembled WGS sequence"/>
</dbReference>
<evidence type="ECO:0000313" key="2">
    <source>
        <dbReference type="Proteomes" id="UP000276133"/>
    </source>
</evidence>
<dbReference type="EMBL" id="REGN01012689">
    <property type="protein sequence ID" value="RMZ94975.1"/>
    <property type="molecule type" value="Genomic_DNA"/>
</dbReference>
<accession>A0A3M7P7B9</accession>
<reference evidence="1 2" key="1">
    <citation type="journal article" date="2018" name="Sci. Rep.">
        <title>Genomic signatures of local adaptation to the degree of environmental predictability in rotifers.</title>
        <authorList>
            <person name="Franch-Gras L."/>
            <person name="Hahn C."/>
            <person name="Garcia-Roger E.M."/>
            <person name="Carmona M.J."/>
            <person name="Serra M."/>
            <person name="Gomez A."/>
        </authorList>
    </citation>
    <scope>NUCLEOTIDE SEQUENCE [LARGE SCALE GENOMIC DNA]</scope>
    <source>
        <strain evidence="1">HYR1</strain>
    </source>
</reference>
<protein>
    <submittedName>
        <fullName evidence="1">Uncharacterized protein</fullName>
    </submittedName>
</protein>
<comment type="caution">
    <text evidence="1">The sequence shown here is derived from an EMBL/GenBank/DDBJ whole genome shotgun (WGS) entry which is preliminary data.</text>
</comment>
<name>A0A3M7P7B9_BRAPC</name>
<sequence>MLRVSKNVIFSLKQQVGATNARQPILFVKYQQTISFGNYASGSRQTRKKLSGGSKFLITCSIVGFSSWLVGKYYLSKDVDTAHFNLSCAKN</sequence>
<evidence type="ECO:0000313" key="1">
    <source>
        <dbReference type="EMBL" id="RMZ94975.1"/>
    </source>
</evidence>